<dbReference type="CDD" id="cd01029">
    <property type="entry name" value="TOPRIM_primases"/>
    <property type="match status" value="1"/>
</dbReference>
<evidence type="ECO:0000313" key="2">
    <source>
        <dbReference type="EMBL" id="AID18254.1"/>
    </source>
</evidence>
<dbReference type="GO" id="GO:0006269">
    <property type="term" value="P:DNA replication, synthesis of primer"/>
    <property type="evidence" value="ECO:0007669"/>
    <property type="project" value="TreeGrafter"/>
</dbReference>
<dbReference type="SMART" id="SM00493">
    <property type="entry name" value="TOPRIM"/>
    <property type="match status" value="1"/>
</dbReference>
<evidence type="ECO:0000259" key="1">
    <source>
        <dbReference type="SMART" id="SM00493"/>
    </source>
</evidence>
<gene>
    <name evidence="2" type="primary">206</name>
    <name evidence="2" type="ORF">PBI_WILLIS_206</name>
</gene>
<evidence type="ECO:0000313" key="3">
    <source>
        <dbReference type="Proteomes" id="UP000027390"/>
    </source>
</evidence>
<dbReference type="PANTHER" id="PTHR30313">
    <property type="entry name" value="DNA PRIMASE"/>
    <property type="match status" value="1"/>
</dbReference>
<dbReference type="InterPro" id="IPR034154">
    <property type="entry name" value="TOPRIM_DnaG/twinkle"/>
</dbReference>
<dbReference type="InterPro" id="IPR006171">
    <property type="entry name" value="TOPRIM_dom"/>
</dbReference>
<reference evidence="2 3" key="1">
    <citation type="submission" date="2014-03" db="EMBL/GenBank/DDBJ databases">
        <authorList>
            <person name="Churilla B.M."/>
            <person name="Abrahim M.R."/>
            <person name="Burke K.A."/>
            <person name="Yu V.J."/>
            <person name="Adkins N.L."/>
            <person name="Cohen K.L."/>
            <person name="Colicchio M.A."/>
            <person name="Fasoranti T.O."/>
            <person name="Genkil J.S."/>
            <person name="Kramer Z.J."/>
            <person name="Prout A.K."/>
            <person name="Schafer C.E."/>
            <person name="Schwarz A.G."/>
            <person name="Tish M."/>
            <person name="Vispute N."/>
            <person name="Wilkes K.E."/>
            <person name="Williams C.R."/>
            <person name="Xiao X."/>
            <person name="Yoder B.A."/>
            <person name="Lapin J.S."/>
            <person name="Ott C.T."/>
            <person name="Walburn T.D."/>
            <person name="Bradley K.W."/>
            <person name="Clarke D.Q."/>
            <person name="Lewis M.F."/>
            <person name="Barker L.P."/>
            <person name="Bailey C."/>
            <person name="Asai D.J."/>
            <person name="Bowman C.A."/>
            <person name="Russell D.A."/>
            <person name="Pope W.H."/>
            <person name="Jacobs-Sera D."/>
            <person name="Hendrix R.W."/>
            <person name="Hatfull G.F."/>
        </authorList>
    </citation>
    <scope>NUCLEOTIDE SEQUENCE [LARGE SCALE GENOMIC DNA]</scope>
</reference>
<accession>A0A068C938</accession>
<dbReference type="Gene3D" id="3.40.1360.10">
    <property type="match status" value="1"/>
</dbReference>
<dbReference type="Proteomes" id="UP000027390">
    <property type="component" value="Segment"/>
</dbReference>
<proteinExistence type="predicted"/>
<organism evidence="2 3">
    <name type="scientific">Mycobacterium phage Willis</name>
    <dbReference type="NCBI Taxonomy" id="1486404"/>
    <lineage>
        <taxon>Viruses</taxon>
        <taxon>Duplodnaviria</taxon>
        <taxon>Heunggongvirae</taxon>
        <taxon>Uroviricota</taxon>
        <taxon>Caudoviricetes</taxon>
        <taxon>Ceeclamvirinae</taxon>
        <taxon>Bixzunavirus</taxon>
        <taxon>Bixzunavirus Bxz1</taxon>
    </lineage>
</organism>
<protein>
    <submittedName>
        <fullName evidence="2">DNA primase</fullName>
    </submittedName>
</protein>
<feature type="domain" description="Toprim" evidence="1">
    <location>
        <begin position="246"/>
        <end position="317"/>
    </location>
</feature>
<dbReference type="EMBL" id="KJ595575">
    <property type="protein sequence ID" value="AID18254.1"/>
    <property type="molecule type" value="Genomic_DNA"/>
</dbReference>
<name>A0A068C938_9CAUD</name>
<sequence>MKRGFGFIQERMVYDDYLRRLNVRAVLDHYGVENDREEPGKEGTTEIVHSCLVDRVERHHNNGDANPSASVNVDRKKYVCWAFWGGDMFDFIAKMEDEEDFNGILPIVRDFLEGSTVDQDAFLAELDRLFTAAPRGQGNADLPFYASTILKPWQFVHPYLAERGIDPDTAKRLRLGWREDLNRITIPVFWGGELVGWQARAVPDRPGLWPGTWDGGFPKYKSSPGFPKSSVFYVPDGEGRLDRVGREVVVVESPFSVIKATALGVSRPVVATFGAKVSQHQINMLAGFDHVTVWADDDDAGRFMERKMVRGLANRTAVSVVTPDHKMDMGDYDAADLIEEKIEQATPAMLKMIEWKM</sequence>
<dbReference type="SUPFAM" id="SSF56731">
    <property type="entry name" value="DNA primase core"/>
    <property type="match status" value="1"/>
</dbReference>
<dbReference type="InterPro" id="IPR050219">
    <property type="entry name" value="DnaG_primase"/>
</dbReference>
<dbReference type="Pfam" id="PF13155">
    <property type="entry name" value="Toprim_2"/>
    <property type="match status" value="1"/>
</dbReference>
<dbReference type="PANTHER" id="PTHR30313:SF2">
    <property type="entry name" value="DNA PRIMASE"/>
    <property type="match status" value="1"/>
</dbReference>